<dbReference type="Gene3D" id="3.40.50.720">
    <property type="entry name" value="NAD(P)-binding Rossmann-like Domain"/>
    <property type="match status" value="1"/>
</dbReference>
<evidence type="ECO:0000313" key="4">
    <source>
        <dbReference type="EMBL" id="GAE36172.1"/>
    </source>
</evidence>
<reference evidence="4 5" key="1">
    <citation type="journal article" date="2014" name="Genome Announc.">
        <title>Draft Genome Sequences of Three Alkaliphilic Bacillus Strains, Bacillus wakoensis JCM 9140T, Bacillus akibai JCM 9157T, and Bacillus hemicellulosilyticus JCM 9152T.</title>
        <authorList>
            <person name="Yuki M."/>
            <person name="Oshima K."/>
            <person name="Suda W."/>
            <person name="Oshida Y."/>
            <person name="Kitamura K."/>
            <person name="Iida T."/>
            <person name="Hattori M."/>
            <person name="Ohkuma M."/>
        </authorList>
    </citation>
    <scope>NUCLEOTIDE SEQUENCE [LARGE SCALE GENOMIC DNA]</scope>
    <source>
        <strain evidence="4 5">JCM 9157</strain>
    </source>
</reference>
<name>W4QW92_HALA3</name>
<comment type="caution">
    <text evidence="4">The sequence shown here is derived from an EMBL/GenBank/DDBJ whole genome shotgun (WGS) entry which is preliminary data.</text>
</comment>
<protein>
    <submittedName>
        <fullName evidence="4">Myo-inositol 2-dehydrogenase</fullName>
    </submittedName>
</protein>
<dbReference type="eggNOG" id="COG0673">
    <property type="taxonomic scope" value="Bacteria"/>
</dbReference>
<dbReference type="InterPro" id="IPR000683">
    <property type="entry name" value="Gfo/Idh/MocA-like_OxRdtase_N"/>
</dbReference>
<evidence type="ECO:0000259" key="2">
    <source>
        <dbReference type="Pfam" id="PF01408"/>
    </source>
</evidence>
<dbReference type="Proteomes" id="UP000018896">
    <property type="component" value="Unassembled WGS sequence"/>
</dbReference>
<dbReference type="InterPro" id="IPR050463">
    <property type="entry name" value="Gfo/Idh/MocA_oxidrdct_glycsds"/>
</dbReference>
<dbReference type="AlphaFoldDB" id="W4QW92"/>
<accession>W4QW92</accession>
<evidence type="ECO:0000259" key="3">
    <source>
        <dbReference type="Pfam" id="PF22725"/>
    </source>
</evidence>
<feature type="domain" description="Gfo/Idh/MocA-like oxidoreductase N-terminal" evidence="2">
    <location>
        <begin position="5"/>
        <end position="131"/>
    </location>
</feature>
<evidence type="ECO:0000313" key="5">
    <source>
        <dbReference type="Proteomes" id="UP000018896"/>
    </source>
</evidence>
<organism evidence="4 5">
    <name type="scientific">Halalkalibacter akibai (strain ATCC 43226 / DSM 21942 / CIP 109018 / JCM 9157 / 1139)</name>
    <name type="common">Bacillus akibai</name>
    <dbReference type="NCBI Taxonomy" id="1236973"/>
    <lineage>
        <taxon>Bacteria</taxon>
        <taxon>Bacillati</taxon>
        <taxon>Bacillota</taxon>
        <taxon>Bacilli</taxon>
        <taxon>Bacillales</taxon>
        <taxon>Bacillaceae</taxon>
        <taxon>Halalkalibacter</taxon>
    </lineage>
</organism>
<evidence type="ECO:0000256" key="1">
    <source>
        <dbReference type="ARBA" id="ARBA00023002"/>
    </source>
</evidence>
<gene>
    <name evidence="4" type="ORF">JCM9157_3324</name>
</gene>
<dbReference type="Gene3D" id="3.30.360.10">
    <property type="entry name" value="Dihydrodipicolinate Reductase, domain 2"/>
    <property type="match status" value="1"/>
</dbReference>
<dbReference type="GO" id="GO:0000166">
    <property type="term" value="F:nucleotide binding"/>
    <property type="evidence" value="ECO:0007669"/>
    <property type="project" value="InterPro"/>
</dbReference>
<dbReference type="GO" id="GO:0016491">
    <property type="term" value="F:oxidoreductase activity"/>
    <property type="evidence" value="ECO:0007669"/>
    <property type="project" value="UniProtKB-KW"/>
</dbReference>
<dbReference type="RefSeq" id="WP_035665933.1">
    <property type="nucleotide sequence ID" value="NZ_BAUV01000029.1"/>
</dbReference>
<keyword evidence="5" id="KW-1185">Reference proteome</keyword>
<dbReference type="PANTHER" id="PTHR43818">
    <property type="entry name" value="BCDNA.GH03377"/>
    <property type="match status" value="1"/>
</dbReference>
<sequence>MKTYNVGLIGAGFMAKAHSLAYAGMPMYFWPAPGLTHRKMVADVTEELAKDAAARLGYDEYTSNWMDIINNPDIDIVDIVTPNDSHAEIAIAAAKAGKHIISEKPLARNAAEAKTMLDAVKEAGVKHMVAFNYRRTPAVALAKKYIEEGAIGKVLNFRGTYLQDWSADPNSPLSWRFKKDIAGSGALGDIGTHVVDFARYLVGEITDVMAHTQTWVKERPIQTGGVDKLGTVKSAGDVPKGQVDVDDELMTLLKFENGAVGSIEATRNAHGRNNFLTFEIHGEKGSLIFNYERRDELQVFFADDPADRKGFRTVYTGPAHPYGEGLWPIPALGIGYGDTKIIEVYDFIKAIAEDTEVYPNFDDGYQICVISDAILESAEKSEWVKVNKLAVTTP</sequence>
<dbReference type="SUPFAM" id="SSF55347">
    <property type="entry name" value="Glyceraldehyde-3-phosphate dehydrogenase-like, C-terminal domain"/>
    <property type="match status" value="1"/>
</dbReference>
<keyword evidence="1" id="KW-0560">Oxidoreductase</keyword>
<proteinExistence type="predicted"/>
<dbReference type="InterPro" id="IPR036291">
    <property type="entry name" value="NAD(P)-bd_dom_sf"/>
</dbReference>
<dbReference type="InterPro" id="IPR055170">
    <property type="entry name" value="GFO_IDH_MocA-like_dom"/>
</dbReference>
<dbReference type="OrthoDB" id="9815825at2"/>
<dbReference type="STRING" id="1236973.JCM9157_3324"/>
<dbReference type="PANTHER" id="PTHR43818:SF11">
    <property type="entry name" value="BCDNA.GH03377"/>
    <property type="match status" value="1"/>
</dbReference>
<dbReference type="EMBL" id="BAUV01000029">
    <property type="protein sequence ID" value="GAE36172.1"/>
    <property type="molecule type" value="Genomic_DNA"/>
</dbReference>
<feature type="domain" description="GFO/IDH/MocA-like oxidoreductase" evidence="3">
    <location>
        <begin position="140"/>
        <end position="287"/>
    </location>
</feature>
<dbReference type="Pfam" id="PF01408">
    <property type="entry name" value="GFO_IDH_MocA"/>
    <property type="match status" value="1"/>
</dbReference>
<dbReference type="Pfam" id="PF22725">
    <property type="entry name" value="GFO_IDH_MocA_C3"/>
    <property type="match status" value="1"/>
</dbReference>
<dbReference type="SUPFAM" id="SSF51735">
    <property type="entry name" value="NAD(P)-binding Rossmann-fold domains"/>
    <property type="match status" value="1"/>
</dbReference>